<dbReference type="RefSeq" id="WP_108895254.1">
    <property type="nucleotide sequence ID" value="NZ_ONZF01000009.1"/>
</dbReference>
<dbReference type="Proteomes" id="UP000244912">
    <property type="component" value="Unassembled WGS sequence"/>
</dbReference>
<proteinExistence type="predicted"/>
<keyword evidence="2" id="KW-1185">Reference proteome</keyword>
<sequence length="218" mass="24477">MFLTDSIRIDAGEWSELEAAFRAGGGKRNTRMEDEVADRVLTRGWADMIDVDDLIYAQDDRLSFVLGAGLVRAVGRDMELGEMYVSRRPSRADPAPVVDRAYGIPQLSCFLIQMSRLGFTIDATRFCAATQRASRDRDWMTLEERIACDHLSRRRAYPPVTLVSSSCRWPAVSRAQESVVQPSGARVSMFRDGTGKVARIEIRTPNRTRERVPDMAAS</sequence>
<dbReference type="EMBL" id="ONZF01000009">
    <property type="protein sequence ID" value="SPJ25447.1"/>
    <property type="molecule type" value="Genomic_DNA"/>
</dbReference>
<reference evidence="1 2" key="1">
    <citation type="submission" date="2018-03" db="EMBL/GenBank/DDBJ databases">
        <authorList>
            <person name="Keele B.F."/>
        </authorList>
    </citation>
    <scope>NUCLEOTIDE SEQUENCE [LARGE SCALE GENOMIC DNA]</scope>
    <source>
        <strain evidence="1 2">CECT 8504</strain>
    </source>
</reference>
<evidence type="ECO:0000313" key="2">
    <source>
        <dbReference type="Proteomes" id="UP000244912"/>
    </source>
</evidence>
<accession>A0A2R8BZ50</accession>
<dbReference type="AlphaFoldDB" id="A0A2R8BZ50"/>
<gene>
    <name evidence="1" type="ORF">PAA8504_03298</name>
</gene>
<name>A0A2R8BZ50_9RHOB</name>
<organism evidence="1 2">
    <name type="scientific">Palleronia abyssalis</name>
    <dbReference type="NCBI Taxonomy" id="1501240"/>
    <lineage>
        <taxon>Bacteria</taxon>
        <taxon>Pseudomonadati</taxon>
        <taxon>Pseudomonadota</taxon>
        <taxon>Alphaproteobacteria</taxon>
        <taxon>Rhodobacterales</taxon>
        <taxon>Roseobacteraceae</taxon>
        <taxon>Palleronia</taxon>
    </lineage>
</organism>
<protein>
    <submittedName>
        <fullName evidence="1">Uncharacterized protein</fullName>
    </submittedName>
</protein>
<evidence type="ECO:0000313" key="1">
    <source>
        <dbReference type="EMBL" id="SPJ25447.1"/>
    </source>
</evidence>